<keyword evidence="3" id="KW-1185">Reference proteome</keyword>
<sequence>MASLFVKRSQNTLRSVTPVLKRFVSGKTAVATRDSKESSVTATPETSSQVVPADIVSGAP</sequence>
<name>A0A9N9F8M3_9GLOM</name>
<dbReference type="OrthoDB" id="3089at2759"/>
<feature type="region of interest" description="Disordered" evidence="1">
    <location>
        <begin position="27"/>
        <end position="60"/>
    </location>
</feature>
<protein>
    <submittedName>
        <fullName evidence="2">1949_t:CDS:1</fullName>
    </submittedName>
</protein>
<feature type="non-terminal residue" evidence="2">
    <location>
        <position position="60"/>
    </location>
</feature>
<dbReference type="Proteomes" id="UP000789405">
    <property type="component" value="Unassembled WGS sequence"/>
</dbReference>
<comment type="caution">
    <text evidence="2">The sequence shown here is derived from an EMBL/GenBank/DDBJ whole genome shotgun (WGS) entry which is preliminary data.</text>
</comment>
<evidence type="ECO:0000313" key="2">
    <source>
        <dbReference type="EMBL" id="CAG8516962.1"/>
    </source>
</evidence>
<dbReference type="EMBL" id="CAJVPY010001324">
    <property type="protein sequence ID" value="CAG8516962.1"/>
    <property type="molecule type" value="Genomic_DNA"/>
</dbReference>
<gene>
    <name evidence="2" type="ORF">DERYTH_LOCUS3674</name>
</gene>
<organism evidence="2 3">
    <name type="scientific">Dentiscutata erythropus</name>
    <dbReference type="NCBI Taxonomy" id="1348616"/>
    <lineage>
        <taxon>Eukaryota</taxon>
        <taxon>Fungi</taxon>
        <taxon>Fungi incertae sedis</taxon>
        <taxon>Mucoromycota</taxon>
        <taxon>Glomeromycotina</taxon>
        <taxon>Glomeromycetes</taxon>
        <taxon>Diversisporales</taxon>
        <taxon>Gigasporaceae</taxon>
        <taxon>Dentiscutata</taxon>
    </lineage>
</organism>
<reference evidence="2" key="1">
    <citation type="submission" date="2021-06" db="EMBL/GenBank/DDBJ databases">
        <authorList>
            <person name="Kallberg Y."/>
            <person name="Tangrot J."/>
            <person name="Rosling A."/>
        </authorList>
    </citation>
    <scope>NUCLEOTIDE SEQUENCE</scope>
    <source>
        <strain evidence="2">MA453B</strain>
    </source>
</reference>
<feature type="compositionally biased region" description="Polar residues" evidence="1">
    <location>
        <begin position="38"/>
        <end position="50"/>
    </location>
</feature>
<evidence type="ECO:0000313" key="3">
    <source>
        <dbReference type="Proteomes" id="UP000789405"/>
    </source>
</evidence>
<proteinExistence type="predicted"/>
<accession>A0A9N9F8M3</accession>
<dbReference type="AlphaFoldDB" id="A0A9N9F8M3"/>
<evidence type="ECO:0000256" key="1">
    <source>
        <dbReference type="SAM" id="MobiDB-lite"/>
    </source>
</evidence>